<organism evidence="12 13">
    <name type="scientific">Nonomuraea roseoviolacea subsp. carminata</name>
    <dbReference type="NCBI Taxonomy" id="160689"/>
    <lineage>
        <taxon>Bacteria</taxon>
        <taxon>Bacillati</taxon>
        <taxon>Actinomycetota</taxon>
        <taxon>Actinomycetes</taxon>
        <taxon>Streptosporangiales</taxon>
        <taxon>Streptosporangiaceae</taxon>
        <taxon>Nonomuraea</taxon>
    </lineage>
</organism>
<evidence type="ECO:0000256" key="1">
    <source>
        <dbReference type="ARBA" id="ARBA00000085"/>
    </source>
</evidence>
<evidence type="ECO:0000256" key="4">
    <source>
        <dbReference type="ARBA" id="ARBA00022679"/>
    </source>
</evidence>
<evidence type="ECO:0000256" key="3">
    <source>
        <dbReference type="ARBA" id="ARBA00022553"/>
    </source>
</evidence>
<keyword evidence="8" id="KW-0902">Two-component regulatory system</keyword>
<dbReference type="InterPro" id="IPR036890">
    <property type="entry name" value="HATPase_C_sf"/>
</dbReference>
<keyword evidence="3" id="KW-0597">Phosphoprotein</keyword>
<feature type="transmembrane region" description="Helical" evidence="10">
    <location>
        <begin position="243"/>
        <end position="265"/>
    </location>
</feature>
<feature type="transmembrane region" description="Helical" evidence="10">
    <location>
        <begin position="335"/>
        <end position="353"/>
    </location>
</feature>
<dbReference type="EC" id="2.7.13.3" evidence="2"/>
<gene>
    <name evidence="12" type="ORF">HD595_000568</name>
</gene>
<evidence type="ECO:0000259" key="11">
    <source>
        <dbReference type="SMART" id="SM00387"/>
    </source>
</evidence>
<evidence type="ECO:0000313" key="13">
    <source>
        <dbReference type="Proteomes" id="UP001320766"/>
    </source>
</evidence>
<accession>A0ABT1JRS4</accession>
<dbReference type="Proteomes" id="UP001320766">
    <property type="component" value="Unassembled WGS sequence"/>
</dbReference>
<feature type="transmembrane region" description="Helical" evidence="10">
    <location>
        <begin position="82"/>
        <end position="99"/>
    </location>
</feature>
<dbReference type="Gene3D" id="3.30.565.10">
    <property type="entry name" value="Histidine kinase-like ATPase, C-terminal domain"/>
    <property type="match status" value="1"/>
</dbReference>
<protein>
    <recommendedName>
        <fullName evidence="2">histidine kinase</fullName>
        <ecNumber evidence="2">2.7.13.3</ecNumber>
    </recommendedName>
</protein>
<keyword evidence="5" id="KW-0547">Nucleotide-binding</keyword>
<dbReference type="Gene3D" id="1.20.5.1930">
    <property type="match status" value="1"/>
</dbReference>
<feature type="transmembrane region" description="Helical" evidence="10">
    <location>
        <begin position="271"/>
        <end position="292"/>
    </location>
</feature>
<feature type="transmembrane region" description="Helical" evidence="10">
    <location>
        <begin position="155"/>
        <end position="174"/>
    </location>
</feature>
<feature type="transmembrane region" description="Helical" evidence="10">
    <location>
        <begin position="119"/>
        <end position="143"/>
    </location>
</feature>
<keyword evidence="10" id="KW-1133">Transmembrane helix</keyword>
<evidence type="ECO:0000256" key="5">
    <source>
        <dbReference type="ARBA" id="ARBA00022741"/>
    </source>
</evidence>
<keyword evidence="10" id="KW-0812">Transmembrane</keyword>
<dbReference type="SMART" id="SM00387">
    <property type="entry name" value="HATPase_c"/>
    <property type="match status" value="1"/>
</dbReference>
<reference evidence="12 13" key="1">
    <citation type="submission" date="2022-06" db="EMBL/GenBank/DDBJ databases">
        <title>Sequencing the genomes of 1000 actinobacteria strains.</title>
        <authorList>
            <person name="Klenk H.-P."/>
        </authorList>
    </citation>
    <scope>NUCLEOTIDE SEQUENCE [LARGE SCALE GENOMIC DNA]</scope>
    <source>
        <strain evidence="12 13">DSM 44170</strain>
    </source>
</reference>
<dbReference type="PANTHER" id="PTHR24421">
    <property type="entry name" value="NITRATE/NITRITE SENSOR PROTEIN NARX-RELATED"/>
    <property type="match status" value="1"/>
</dbReference>
<comment type="caution">
    <text evidence="12">The sequence shown here is derived from an EMBL/GenBank/DDBJ whole genome shotgun (WGS) entry which is preliminary data.</text>
</comment>
<evidence type="ECO:0000256" key="6">
    <source>
        <dbReference type="ARBA" id="ARBA00022777"/>
    </source>
</evidence>
<feature type="transmembrane region" description="Helical" evidence="10">
    <location>
        <begin position="58"/>
        <end position="75"/>
    </location>
</feature>
<evidence type="ECO:0000256" key="8">
    <source>
        <dbReference type="ARBA" id="ARBA00023012"/>
    </source>
</evidence>
<sequence length="757" mass="79228">MTKTGPDGTPAGAARFPVIVAAAVTLLVVALTAGTVVLDVVNVGVVVPPGADLDEASWPYAVAGLAQVVPGALLLRRLPRHPVAWVLVLSGVLWGLNGFSDAWSLHAVYGSPGTPGAALAYWLYARFGAMLLVGLPLLILLFPDGRLPAGRGWRWLSLAGLGLTAFQAVVWLLVPMDVLSRHWAAELPAGIARLDLDLISVGLPYEVWRPLIAVAQAAVPLSLVVPFAVMVRRYRAADPERRAQIRWLTWAALVDMFVLLLPLVAPPGVPAALLCVALGLTSGAVLVAVTKYRLYDIDRLLPATFLYGVLAALAVVIDIVVFTVAGSVLGERESALTAMAIVAVAYAPLRTWLWRAARRLARGARDDPYATVSTLAQRLELATEPDDQLRALATTVAEAFRLPYVRVEIERPGGVRSVVEHGSPRGPSLSLPVAYRGEAVGRLVLCRADLTERDQRLLGDLVRQAAAAARASELSTDLQRIRARLVLAREEERRRLRRDLHDGLGPSLGAVALRIEAARNLAASAPAESDRILEQTAAEVTTVLADVRRLVHDLRPPALDELGLLRAVEQLADRLGGCRVAAGQGSGGPHVAVSGDGLAALPAAVEVAAYRIVSEALANVVRHSGAARCDVTLGVREGALEVLIRDDGRGIGPDVVAGVGMLSLRERTAELGGECEVSCPAEGGTLVRARLPLAQVQESPAISGAASASALVTAAGSAAAANPGTAADSVASDGSAPSDGSVAAALEKTDLEATGVR</sequence>
<dbReference type="Pfam" id="PF07730">
    <property type="entry name" value="HisKA_3"/>
    <property type="match status" value="1"/>
</dbReference>
<dbReference type="InterPro" id="IPR050482">
    <property type="entry name" value="Sensor_HK_TwoCompSys"/>
</dbReference>
<feature type="transmembrane region" description="Helical" evidence="10">
    <location>
        <begin position="12"/>
        <end position="38"/>
    </location>
</feature>
<dbReference type="PANTHER" id="PTHR24421:SF10">
    <property type="entry name" value="NITRATE_NITRITE SENSOR PROTEIN NARQ"/>
    <property type="match status" value="1"/>
</dbReference>
<keyword evidence="7" id="KW-0067">ATP-binding</keyword>
<keyword evidence="13" id="KW-1185">Reference proteome</keyword>
<comment type="catalytic activity">
    <reaction evidence="1">
        <text>ATP + protein L-histidine = ADP + protein N-phospho-L-histidine.</text>
        <dbReference type="EC" id="2.7.13.3"/>
    </reaction>
</comment>
<evidence type="ECO:0000256" key="10">
    <source>
        <dbReference type="SAM" id="Phobius"/>
    </source>
</evidence>
<evidence type="ECO:0000313" key="12">
    <source>
        <dbReference type="EMBL" id="MCP2344446.1"/>
    </source>
</evidence>
<dbReference type="InterPro" id="IPR011712">
    <property type="entry name" value="Sig_transdc_His_kin_sub3_dim/P"/>
</dbReference>
<keyword evidence="6 12" id="KW-0418">Kinase</keyword>
<proteinExistence type="predicted"/>
<dbReference type="EMBL" id="JAMZEC010000001">
    <property type="protein sequence ID" value="MCP2344446.1"/>
    <property type="molecule type" value="Genomic_DNA"/>
</dbReference>
<feature type="transmembrane region" description="Helical" evidence="10">
    <location>
        <begin position="211"/>
        <end position="231"/>
    </location>
</feature>
<dbReference type="SUPFAM" id="SSF55874">
    <property type="entry name" value="ATPase domain of HSP90 chaperone/DNA topoisomerase II/histidine kinase"/>
    <property type="match status" value="1"/>
</dbReference>
<feature type="transmembrane region" description="Helical" evidence="10">
    <location>
        <begin position="304"/>
        <end position="329"/>
    </location>
</feature>
<evidence type="ECO:0000256" key="7">
    <source>
        <dbReference type="ARBA" id="ARBA00022840"/>
    </source>
</evidence>
<keyword evidence="10" id="KW-0472">Membrane</keyword>
<feature type="region of interest" description="Disordered" evidence="9">
    <location>
        <begin position="722"/>
        <end position="757"/>
    </location>
</feature>
<dbReference type="InterPro" id="IPR003594">
    <property type="entry name" value="HATPase_dom"/>
</dbReference>
<dbReference type="RefSeq" id="WP_253765412.1">
    <property type="nucleotide sequence ID" value="NZ_BAAAVE010000036.1"/>
</dbReference>
<keyword evidence="4" id="KW-0808">Transferase</keyword>
<feature type="domain" description="Histidine kinase/HSP90-like ATPase" evidence="11">
    <location>
        <begin position="604"/>
        <end position="695"/>
    </location>
</feature>
<name>A0ABT1JRS4_9ACTN</name>
<evidence type="ECO:0000256" key="9">
    <source>
        <dbReference type="SAM" id="MobiDB-lite"/>
    </source>
</evidence>
<dbReference type="GO" id="GO:0016301">
    <property type="term" value="F:kinase activity"/>
    <property type="evidence" value="ECO:0007669"/>
    <property type="project" value="UniProtKB-KW"/>
</dbReference>
<dbReference type="Pfam" id="PF02518">
    <property type="entry name" value="HATPase_c"/>
    <property type="match status" value="1"/>
</dbReference>
<dbReference type="CDD" id="cd16917">
    <property type="entry name" value="HATPase_UhpB-NarQ-NarX-like"/>
    <property type="match status" value="1"/>
</dbReference>
<evidence type="ECO:0000256" key="2">
    <source>
        <dbReference type="ARBA" id="ARBA00012438"/>
    </source>
</evidence>